<reference evidence="4" key="1">
    <citation type="journal article" date="2019" name="Int. J. Syst. Evol. Microbiol.">
        <title>The Global Catalogue of Microorganisms (GCM) 10K type strain sequencing project: providing services to taxonomists for standard genome sequencing and annotation.</title>
        <authorList>
            <consortium name="The Broad Institute Genomics Platform"/>
            <consortium name="The Broad Institute Genome Sequencing Center for Infectious Disease"/>
            <person name="Wu L."/>
            <person name="Ma J."/>
        </authorList>
    </citation>
    <scope>NUCLEOTIDE SEQUENCE [LARGE SCALE GENOMIC DNA]</scope>
    <source>
        <strain evidence="4">CCM 8702</strain>
    </source>
</reference>
<keyword evidence="4" id="KW-1185">Reference proteome</keyword>
<feature type="chain" id="PRO_5046337457" evidence="2">
    <location>
        <begin position="29"/>
        <end position="277"/>
    </location>
</feature>
<evidence type="ECO:0000313" key="4">
    <source>
        <dbReference type="Proteomes" id="UP000605427"/>
    </source>
</evidence>
<evidence type="ECO:0000256" key="2">
    <source>
        <dbReference type="SAM" id="SignalP"/>
    </source>
</evidence>
<evidence type="ECO:0000313" key="3">
    <source>
        <dbReference type="EMBL" id="GGH67640.1"/>
    </source>
</evidence>
<dbReference type="RefSeq" id="WP_172237489.1">
    <property type="nucleotide sequence ID" value="NZ_BMDD01000001.1"/>
</dbReference>
<feature type="compositionally biased region" description="Acidic residues" evidence="1">
    <location>
        <begin position="148"/>
        <end position="163"/>
    </location>
</feature>
<name>A0ABQ1ZI29_9BACL</name>
<feature type="compositionally biased region" description="Polar residues" evidence="1">
    <location>
        <begin position="167"/>
        <end position="176"/>
    </location>
</feature>
<dbReference type="EMBL" id="BMDD01000001">
    <property type="protein sequence ID" value="GGH67640.1"/>
    <property type="molecule type" value="Genomic_DNA"/>
</dbReference>
<organism evidence="3 4">
    <name type="scientific">Saccharibacillus endophyticus</name>
    <dbReference type="NCBI Taxonomy" id="2060666"/>
    <lineage>
        <taxon>Bacteria</taxon>
        <taxon>Bacillati</taxon>
        <taxon>Bacillota</taxon>
        <taxon>Bacilli</taxon>
        <taxon>Bacillales</taxon>
        <taxon>Paenibacillaceae</taxon>
        <taxon>Saccharibacillus</taxon>
    </lineage>
</organism>
<dbReference type="PROSITE" id="PS51257">
    <property type="entry name" value="PROKAR_LIPOPROTEIN"/>
    <property type="match status" value="1"/>
</dbReference>
<gene>
    <name evidence="3" type="ORF">GCM10007362_00820</name>
</gene>
<evidence type="ECO:0000256" key="1">
    <source>
        <dbReference type="SAM" id="MobiDB-lite"/>
    </source>
</evidence>
<protein>
    <submittedName>
        <fullName evidence="3">Uncharacterized protein</fullName>
    </submittedName>
</protein>
<feature type="region of interest" description="Disordered" evidence="1">
    <location>
        <begin position="34"/>
        <end position="124"/>
    </location>
</feature>
<proteinExistence type="predicted"/>
<feature type="region of interest" description="Disordered" evidence="1">
    <location>
        <begin position="143"/>
        <end position="197"/>
    </location>
</feature>
<sequence length="277" mass="29435">MVDRKKRLKPWAACAALASILLLGGCLRFGPQEDEMANTTRTETAQTQQQTDSADAQPAEASEDSVADESAAESVESTEPEETEPSSDTESTESTTPSTSQEEKKTKDEDEDQRVEVTVSRDDSQQIIEFDLQVLPAGYSLAGMSWEPEAEEPASADPGEDEAAGTTADNEGTTSMDEAISGTDADEGAAPTAEPERVASTYLDAVIAGQVGTDGFFIDENGQRIGYRYAADQAGRTGTVRLDFRDGEGGTAAWEARITLGLQAETSLEEAADEGQE</sequence>
<comment type="caution">
    <text evidence="3">The sequence shown here is derived from an EMBL/GenBank/DDBJ whole genome shotgun (WGS) entry which is preliminary data.</text>
</comment>
<feature type="compositionally biased region" description="Acidic residues" evidence="1">
    <location>
        <begin position="61"/>
        <end position="91"/>
    </location>
</feature>
<accession>A0ABQ1ZI29</accession>
<dbReference type="Proteomes" id="UP000605427">
    <property type="component" value="Unassembled WGS sequence"/>
</dbReference>
<keyword evidence="2" id="KW-0732">Signal</keyword>
<feature type="signal peptide" evidence="2">
    <location>
        <begin position="1"/>
        <end position="28"/>
    </location>
</feature>
<feature type="compositionally biased region" description="Low complexity" evidence="1">
    <location>
        <begin position="37"/>
        <end position="60"/>
    </location>
</feature>